<proteinExistence type="predicted"/>
<dbReference type="Gene3D" id="1.10.10.60">
    <property type="entry name" value="Homeodomain-like"/>
    <property type="match status" value="1"/>
</dbReference>
<accession>A0ABW2S574</accession>
<organism evidence="5 6">
    <name type="scientific">Rhodococcus daqingensis</name>
    <dbReference type="NCBI Taxonomy" id="2479363"/>
    <lineage>
        <taxon>Bacteria</taxon>
        <taxon>Bacillati</taxon>
        <taxon>Actinomycetota</taxon>
        <taxon>Actinomycetes</taxon>
        <taxon>Mycobacteriales</taxon>
        <taxon>Nocardiaceae</taxon>
        <taxon>Rhodococcus</taxon>
    </lineage>
</organism>
<dbReference type="InterPro" id="IPR018060">
    <property type="entry name" value="HTH_AraC"/>
</dbReference>
<dbReference type="Pfam" id="PF12833">
    <property type="entry name" value="HTH_18"/>
    <property type="match status" value="1"/>
</dbReference>
<keyword evidence="3" id="KW-0804">Transcription</keyword>
<evidence type="ECO:0000256" key="1">
    <source>
        <dbReference type="ARBA" id="ARBA00023015"/>
    </source>
</evidence>
<gene>
    <name evidence="5" type="ORF">ACFQS9_25730</name>
</gene>
<comment type="caution">
    <text evidence="5">The sequence shown here is derived from an EMBL/GenBank/DDBJ whole genome shotgun (WGS) entry which is preliminary data.</text>
</comment>
<dbReference type="PANTHER" id="PTHR46796">
    <property type="entry name" value="HTH-TYPE TRANSCRIPTIONAL ACTIVATOR RHAS-RELATED"/>
    <property type="match status" value="1"/>
</dbReference>
<dbReference type="PANTHER" id="PTHR46796:SF15">
    <property type="entry name" value="BLL1074 PROTEIN"/>
    <property type="match status" value="1"/>
</dbReference>
<reference evidence="6" key="1">
    <citation type="journal article" date="2019" name="Int. J. Syst. Evol. Microbiol.">
        <title>The Global Catalogue of Microorganisms (GCM) 10K type strain sequencing project: providing services to taxonomists for standard genome sequencing and annotation.</title>
        <authorList>
            <consortium name="The Broad Institute Genomics Platform"/>
            <consortium name="The Broad Institute Genome Sequencing Center for Infectious Disease"/>
            <person name="Wu L."/>
            <person name="Ma J."/>
        </authorList>
    </citation>
    <scope>NUCLEOTIDE SEQUENCE [LARGE SCALE GENOMIC DNA]</scope>
    <source>
        <strain evidence="6">ICMP 19430</strain>
    </source>
</reference>
<evidence type="ECO:0000313" key="6">
    <source>
        <dbReference type="Proteomes" id="UP001596484"/>
    </source>
</evidence>
<dbReference type="RefSeq" id="WP_378409373.1">
    <property type="nucleotide sequence ID" value="NZ_JBHTCS010000030.1"/>
</dbReference>
<dbReference type="EMBL" id="JBHTCS010000030">
    <property type="protein sequence ID" value="MFC7451301.1"/>
    <property type="molecule type" value="Genomic_DNA"/>
</dbReference>
<protein>
    <submittedName>
        <fullName evidence="5">Helix-turn-helix domain-containing protein</fullName>
    </submittedName>
</protein>
<evidence type="ECO:0000256" key="2">
    <source>
        <dbReference type="ARBA" id="ARBA00023125"/>
    </source>
</evidence>
<keyword evidence="2" id="KW-0238">DNA-binding</keyword>
<dbReference type="Proteomes" id="UP001596484">
    <property type="component" value="Unassembled WGS sequence"/>
</dbReference>
<evidence type="ECO:0000313" key="5">
    <source>
        <dbReference type="EMBL" id="MFC7451301.1"/>
    </source>
</evidence>
<feature type="domain" description="HTH araC/xylS-type" evidence="4">
    <location>
        <begin position="29"/>
        <end position="113"/>
    </location>
</feature>
<keyword evidence="1" id="KW-0805">Transcription regulation</keyword>
<dbReference type="SMART" id="SM00342">
    <property type="entry name" value="HTH_ARAC"/>
    <property type="match status" value="1"/>
</dbReference>
<name>A0ABW2S574_9NOCA</name>
<evidence type="ECO:0000256" key="3">
    <source>
        <dbReference type="ARBA" id="ARBA00023163"/>
    </source>
</evidence>
<sequence length="145" mass="15288">MRRIFQEAERDPLRALAAVARRRLDGVGRPVETAIAARLAAGAPVSEVAAAVGWSARKLHRKSLSAYGYGPKMLARVLRFERAVGLARAGVPLAAVATETGYSDQAHLSREVRALAQTSLTGLIGQPAEAAKSSMPWPSGSLTTA</sequence>
<dbReference type="InterPro" id="IPR050204">
    <property type="entry name" value="AraC_XylS_family_regulators"/>
</dbReference>
<keyword evidence="6" id="KW-1185">Reference proteome</keyword>
<dbReference type="PROSITE" id="PS01124">
    <property type="entry name" value="HTH_ARAC_FAMILY_2"/>
    <property type="match status" value="1"/>
</dbReference>
<evidence type="ECO:0000259" key="4">
    <source>
        <dbReference type="PROSITE" id="PS01124"/>
    </source>
</evidence>